<dbReference type="PANTHER" id="PTHR42081">
    <property type="entry name" value="ZINC FINGER PROTEIN DHHC DOMAIN CONTAINING PROTEIN"/>
    <property type="match status" value="1"/>
</dbReference>
<organism evidence="3 4">
    <name type="scientific">Apiospora marii</name>
    <dbReference type="NCBI Taxonomy" id="335849"/>
    <lineage>
        <taxon>Eukaryota</taxon>
        <taxon>Fungi</taxon>
        <taxon>Dikarya</taxon>
        <taxon>Ascomycota</taxon>
        <taxon>Pezizomycotina</taxon>
        <taxon>Sordariomycetes</taxon>
        <taxon>Xylariomycetidae</taxon>
        <taxon>Amphisphaeriales</taxon>
        <taxon>Apiosporaceae</taxon>
        <taxon>Apiospora</taxon>
    </lineage>
</organism>
<feature type="compositionally biased region" description="Basic and acidic residues" evidence="1">
    <location>
        <begin position="287"/>
        <end position="297"/>
    </location>
</feature>
<dbReference type="InterPro" id="IPR058348">
    <property type="entry name" value="DUF8035"/>
</dbReference>
<name>A0ABR1RKW1_9PEZI</name>
<keyword evidence="4" id="KW-1185">Reference proteome</keyword>
<feature type="compositionally biased region" description="Basic residues" evidence="1">
    <location>
        <begin position="511"/>
        <end position="521"/>
    </location>
</feature>
<comment type="caution">
    <text evidence="3">The sequence shown here is derived from an EMBL/GenBank/DDBJ whole genome shotgun (WGS) entry which is preliminary data.</text>
</comment>
<feature type="compositionally biased region" description="Basic and acidic residues" evidence="1">
    <location>
        <begin position="637"/>
        <end position="652"/>
    </location>
</feature>
<feature type="compositionally biased region" description="Basic and acidic residues" evidence="1">
    <location>
        <begin position="315"/>
        <end position="330"/>
    </location>
</feature>
<evidence type="ECO:0000313" key="4">
    <source>
        <dbReference type="Proteomes" id="UP001396898"/>
    </source>
</evidence>
<feature type="region of interest" description="Disordered" evidence="1">
    <location>
        <begin position="287"/>
        <end position="330"/>
    </location>
</feature>
<protein>
    <recommendedName>
        <fullName evidence="2">DUF8035 domain-containing protein</fullName>
    </recommendedName>
</protein>
<feature type="compositionally biased region" description="Basic and acidic residues" evidence="1">
    <location>
        <begin position="736"/>
        <end position="763"/>
    </location>
</feature>
<dbReference type="EMBL" id="JAQQWI010000012">
    <property type="protein sequence ID" value="KAK8015507.1"/>
    <property type="molecule type" value="Genomic_DNA"/>
</dbReference>
<sequence>MTTNGYGTAAQASSAADIDKVDAFARQLFRRTRNAGGDFSDVSMIVYGLHTVLKHLKAETEDPDSLLNSGDNSRYIRQLTPILEDCEFTLQQLDTILERCGSNGSGSEGDGRDASSLNGFERDKIALIRTKLANQRLNIDMFLDTVQLHNPARSHPAVDTSNANLDSIKDKVDVIAARIFQRESSDASAGVVDDDLWRQFRDELEQEGFSRDVLRRNQDVLRAYIRQLDEQRSISGGVTPTVRGFLESYESQNPTLAVAPYPPYPVAADELSPKEMHPSIHNEKFFPSIKEERRQPEKQPPYPSSLTQQSTNLSYDRRYSDDDVDDNRSDDSTALVISTRELMALDKREADLAIAMDNMHLLPPTNYTTGPSPGTSPQAHYLPAPPNAGLLPSADQSGLSPHFVPPVPPPPYGSSPPPVLHPNSMSAPAIPGVESSLPGQSQRCSRLAPDSQGHDIPLDASWTRIKRSLVSPEVLHQAGVRFEARPDFVAILGVYSKEDISEFARRSAEVRRRRMGQRKPRERSETQRYHPDKYKNWDVEAQKRNSNGPGSRPRADSRLSSSSDLYDSSGDSSDEELPPYRSRNSRDSYSEDSKDHEDGDEKGTKVYPFIVSPPDNKDRGNGASPAATVKPKPILKNKNDDPHVRFDPEPKVLNDGSTPRSVPQSRSSHRDREDRERRYRDDRYAARSYDDRDHHRDAARERDRGDRHRGSEDDYRRGHHSRHHHGGSSDATASRSRGDRYSARRRSDRDRYRDEGDRSEDRIARKKARGETLRAVGIGGAAASLLSVLTEAAAGL</sequence>
<feature type="compositionally biased region" description="Basic and acidic residues" evidence="1">
    <location>
        <begin position="522"/>
        <end position="543"/>
    </location>
</feature>
<feature type="compositionally biased region" description="Low complexity" evidence="1">
    <location>
        <begin position="558"/>
        <end position="571"/>
    </location>
</feature>
<gene>
    <name evidence="3" type="ORF">PG991_008395</name>
</gene>
<feature type="region of interest" description="Disordered" evidence="1">
    <location>
        <begin position="364"/>
        <end position="456"/>
    </location>
</feature>
<feature type="domain" description="DUF8035" evidence="2">
    <location>
        <begin position="459"/>
        <end position="513"/>
    </location>
</feature>
<feature type="compositionally biased region" description="Polar residues" evidence="1">
    <location>
        <begin position="304"/>
        <end position="313"/>
    </location>
</feature>
<dbReference type="Pfam" id="PF26118">
    <property type="entry name" value="DUF8035"/>
    <property type="match status" value="1"/>
</dbReference>
<feature type="compositionally biased region" description="Polar residues" evidence="1">
    <location>
        <begin position="365"/>
        <end position="378"/>
    </location>
</feature>
<feature type="region of interest" description="Disordered" evidence="1">
    <location>
        <begin position="504"/>
        <end position="770"/>
    </location>
</feature>
<feature type="compositionally biased region" description="Pro residues" evidence="1">
    <location>
        <begin position="403"/>
        <end position="420"/>
    </location>
</feature>
<dbReference type="PANTHER" id="PTHR42081:SF2">
    <property type="entry name" value="NIPPED-B-LIKE PROTEIN B"/>
    <property type="match status" value="1"/>
</dbReference>
<dbReference type="Proteomes" id="UP001396898">
    <property type="component" value="Unassembled WGS sequence"/>
</dbReference>
<evidence type="ECO:0000313" key="3">
    <source>
        <dbReference type="EMBL" id="KAK8015507.1"/>
    </source>
</evidence>
<feature type="compositionally biased region" description="Basic residues" evidence="1">
    <location>
        <begin position="717"/>
        <end position="726"/>
    </location>
</feature>
<feature type="compositionally biased region" description="Basic and acidic residues" evidence="1">
    <location>
        <begin position="584"/>
        <end position="604"/>
    </location>
</feature>
<feature type="compositionally biased region" description="Polar residues" evidence="1">
    <location>
        <begin position="655"/>
        <end position="664"/>
    </location>
</feature>
<evidence type="ECO:0000256" key="1">
    <source>
        <dbReference type="SAM" id="MobiDB-lite"/>
    </source>
</evidence>
<evidence type="ECO:0000259" key="2">
    <source>
        <dbReference type="Pfam" id="PF26118"/>
    </source>
</evidence>
<reference evidence="3 4" key="1">
    <citation type="submission" date="2023-01" db="EMBL/GenBank/DDBJ databases">
        <title>Analysis of 21 Apiospora genomes using comparative genomics revels a genus with tremendous synthesis potential of carbohydrate active enzymes and secondary metabolites.</title>
        <authorList>
            <person name="Sorensen T."/>
        </authorList>
    </citation>
    <scope>NUCLEOTIDE SEQUENCE [LARGE SCALE GENOMIC DNA]</scope>
    <source>
        <strain evidence="3 4">CBS 20057</strain>
    </source>
</reference>
<feature type="compositionally biased region" description="Basic and acidic residues" evidence="1">
    <location>
        <begin position="668"/>
        <end position="716"/>
    </location>
</feature>
<accession>A0ABR1RKW1</accession>
<proteinExistence type="predicted"/>